<keyword evidence="3" id="KW-1185">Reference proteome</keyword>
<gene>
    <name evidence="2" type="ORF">MM817_02499</name>
</gene>
<dbReference type="Proteomes" id="UP001139263">
    <property type="component" value="Unassembled WGS sequence"/>
</dbReference>
<dbReference type="EMBL" id="JALBUF010000009">
    <property type="protein sequence ID" value="MCI0184204.1"/>
    <property type="molecule type" value="Genomic_DNA"/>
</dbReference>
<organism evidence="2 3">
    <name type="scientific">Sulfoacidibacillus ferrooxidans</name>
    <dbReference type="NCBI Taxonomy" id="2005001"/>
    <lineage>
        <taxon>Bacteria</taxon>
        <taxon>Bacillati</taxon>
        <taxon>Bacillota</taxon>
        <taxon>Bacilli</taxon>
        <taxon>Bacillales</taxon>
        <taxon>Alicyclobacillaceae</taxon>
        <taxon>Sulfoacidibacillus</taxon>
    </lineage>
</organism>
<dbReference type="InterPro" id="IPR014238">
    <property type="entry name" value="Spore_YlmC/YmxH"/>
</dbReference>
<proteinExistence type="predicted"/>
<dbReference type="InterPro" id="IPR011033">
    <property type="entry name" value="PRC_barrel-like_sf"/>
</dbReference>
<comment type="caution">
    <text evidence="2">The sequence shown here is derived from an EMBL/GenBank/DDBJ whole genome shotgun (WGS) entry which is preliminary data.</text>
</comment>
<dbReference type="InterPro" id="IPR027275">
    <property type="entry name" value="PRC-brl_dom"/>
</dbReference>
<evidence type="ECO:0000259" key="1">
    <source>
        <dbReference type="Pfam" id="PF05239"/>
    </source>
</evidence>
<reference evidence="2" key="1">
    <citation type="submission" date="2022-03" db="EMBL/GenBank/DDBJ databases">
        <title>Draft Genome Sequence of Firmicute Strain S0AB, a Heterotrophic Iron/Sulfur-Oxidizing Extreme Acidophile.</title>
        <authorList>
            <person name="Vergara E."/>
            <person name="Pakostova E."/>
            <person name="Johnson D.B."/>
            <person name="Holmes D.S."/>
        </authorList>
    </citation>
    <scope>NUCLEOTIDE SEQUENCE</scope>
    <source>
        <strain evidence="2">S0AB</strain>
    </source>
</reference>
<dbReference type="Gene3D" id="2.30.30.240">
    <property type="entry name" value="PRC-barrel domain"/>
    <property type="match status" value="1"/>
</dbReference>
<dbReference type="PANTHER" id="PTHR40061:SF1">
    <property type="entry name" value="SPORULATION PROTEIN YLMC-RELATED"/>
    <property type="match status" value="1"/>
</dbReference>
<name>A0A9X1VB29_9BACL</name>
<feature type="domain" description="PRC-barrel" evidence="1">
    <location>
        <begin position="1"/>
        <end position="79"/>
    </location>
</feature>
<dbReference type="RefSeq" id="WP_241715639.1">
    <property type="nucleotide sequence ID" value="NZ_JALBUF010000009.1"/>
</dbReference>
<dbReference type="SUPFAM" id="SSF50346">
    <property type="entry name" value="PRC-barrel domain"/>
    <property type="match status" value="1"/>
</dbReference>
<sequence>MRASELQAKDVINIVDGRKLGSIGDLDIDLETGLIRSMIIPQSGRFFGLMAGGEEIVIPWTQIVKIGSDVVLVDLRQGLLESNELQESRSGGHSSGY</sequence>
<dbReference type="Pfam" id="PF05239">
    <property type="entry name" value="PRC"/>
    <property type="match status" value="1"/>
</dbReference>
<dbReference type="NCBIfam" id="TIGR02888">
    <property type="entry name" value="spore_YlmC_YmxH"/>
    <property type="match status" value="1"/>
</dbReference>
<dbReference type="PANTHER" id="PTHR40061">
    <property type="entry name" value="SPORULATION PROTEIN YLMC-RELATED"/>
    <property type="match status" value="1"/>
</dbReference>
<accession>A0A9X1VB29</accession>
<protein>
    <recommendedName>
        <fullName evidence="1">PRC-barrel domain-containing protein</fullName>
    </recommendedName>
</protein>
<evidence type="ECO:0000313" key="3">
    <source>
        <dbReference type="Proteomes" id="UP001139263"/>
    </source>
</evidence>
<dbReference type="AlphaFoldDB" id="A0A9X1VB29"/>
<evidence type="ECO:0000313" key="2">
    <source>
        <dbReference type="EMBL" id="MCI0184204.1"/>
    </source>
</evidence>